<dbReference type="Gene3D" id="3.90.550.10">
    <property type="entry name" value="Spore Coat Polysaccharide Biosynthesis Protein SpsA, Chain A"/>
    <property type="match status" value="1"/>
</dbReference>
<protein>
    <submittedName>
        <fullName evidence="3">Nucleotidyltransferase family protein</fullName>
    </submittedName>
</protein>
<dbReference type="CDD" id="cd04182">
    <property type="entry name" value="GT_2_like_f"/>
    <property type="match status" value="1"/>
</dbReference>
<dbReference type="RefSeq" id="WP_353895651.1">
    <property type="nucleotide sequence ID" value="NZ_JBEVCJ010000007.1"/>
</dbReference>
<evidence type="ECO:0000313" key="4">
    <source>
        <dbReference type="Proteomes" id="UP001548189"/>
    </source>
</evidence>
<keyword evidence="4" id="KW-1185">Reference proteome</keyword>
<evidence type="ECO:0000256" key="1">
    <source>
        <dbReference type="ARBA" id="ARBA00022842"/>
    </source>
</evidence>
<name>A0ABV2BT00_9GAMM</name>
<accession>A0ABV2BT00</accession>
<proteinExistence type="predicted"/>
<dbReference type="Pfam" id="PF12804">
    <property type="entry name" value="NTP_transf_3"/>
    <property type="match status" value="1"/>
</dbReference>
<dbReference type="PANTHER" id="PTHR43777:SF1">
    <property type="entry name" value="MOLYBDENUM COFACTOR CYTIDYLYLTRANSFERASE"/>
    <property type="match status" value="1"/>
</dbReference>
<organism evidence="3 4">
    <name type="scientific">Aliikangiella maris</name>
    <dbReference type="NCBI Taxonomy" id="3162458"/>
    <lineage>
        <taxon>Bacteria</taxon>
        <taxon>Pseudomonadati</taxon>
        <taxon>Pseudomonadota</taxon>
        <taxon>Gammaproteobacteria</taxon>
        <taxon>Oceanospirillales</taxon>
        <taxon>Pleioneaceae</taxon>
        <taxon>Aliikangiella</taxon>
    </lineage>
</organism>
<dbReference type="InterPro" id="IPR025877">
    <property type="entry name" value="MobA-like_NTP_Trfase"/>
</dbReference>
<dbReference type="PANTHER" id="PTHR43777">
    <property type="entry name" value="MOLYBDENUM COFACTOR CYTIDYLYLTRANSFERASE"/>
    <property type="match status" value="1"/>
</dbReference>
<dbReference type="Proteomes" id="UP001548189">
    <property type="component" value="Unassembled WGS sequence"/>
</dbReference>
<dbReference type="EMBL" id="JBEVCJ010000007">
    <property type="protein sequence ID" value="MET1255065.1"/>
    <property type="molecule type" value="Genomic_DNA"/>
</dbReference>
<evidence type="ECO:0000313" key="3">
    <source>
        <dbReference type="EMBL" id="MET1255065.1"/>
    </source>
</evidence>
<feature type="domain" description="MobA-like NTP transferase" evidence="2">
    <location>
        <begin position="8"/>
        <end position="192"/>
    </location>
</feature>
<evidence type="ECO:0000259" key="2">
    <source>
        <dbReference type="Pfam" id="PF12804"/>
    </source>
</evidence>
<dbReference type="InterPro" id="IPR029044">
    <property type="entry name" value="Nucleotide-diphossugar_trans"/>
</dbReference>
<sequence>MNQSLAIILIAAGNSSRLGHPKQLINFAGKTLLERSCQLALSCSARVFVILGYEANKMQPLISQENIMPVFNTHWQQGMGTSIACGIEQVVALTQLAQSSQKSLLKEQQTVNTGSIKGAMILLCDQWRLTQSDLQHLITTWQNNPHKIIASEYYEHKSSELIQGAPVIFPVQYFSQLAALTQTGARFLLKKNPQDVIAVPIENAAFDIDLAEDFKQLKIYEQQHYPAIT</sequence>
<reference evidence="3 4" key="1">
    <citation type="submission" date="2024-06" db="EMBL/GenBank/DDBJ databases">
        <authorList>
            <person name="Li F."/>
        </authorList>
    </citation>
    <scope>NUCLEOTIDE SEQUENCE [LARGE SCALE GENOMIC DNA]</scope>
    <source>
        <strain evidence="3 4">GXAS 311</strain>
    </source>
</reference>
<keyword evidence="1" id="KW-0460">Magnesium</keyword>
<comment type="caution">
    <text evidence="3">The sequence shown here is derived from an EMBL/GenBank/DDBJ whole genome shotgun (WGS) entry which is preliminary data.</text>
</comment>
<gene>
    <name evidence="3" type="ORF">ABVT43_08010</name>
</gene>
<dbReference type="SUPFAM" id="SSF53448">
    <property type="entry name" value="Nucleotide-diphospho-sugar transferases"/>
    <property type="match status" value="1"/>
</dbReference>